<proteinExistence type="predicted"/>
<dbReference type="Proteomes" id="UP000828941">
    <property type="component" value="Chromosome 5"/>
</dbReference>
<evidence type="ECO:0000313" key="2">
    <source>
        <dbReference type="Proteomes" id="UP000828941"/>
    </source>
</evidence>
<dbReference type="EMBL" id="CM039430">
    <property type="protein sequence ID" value="KAI4345973.1"/>
    <property type="molecule type" value="Genomic_DNA"/>
</dbReference>
<evidence type="ECO:0000313" key="1">
    <source>
        <dbReference type="EMBL" id="KAI4345973.1"/>
    </source>
</evidence>
<name>A0ACB9PBX7_BAUVA</name>
<organism evidence="1 2">
    <name type="scientific">Bauhinia variegata</name>
    <name type="common">Purple orchid tree</name>
    <name type="synonym">Phanera variegata</name>
    <dbReference type="NCBI Taxonomy" id="167791"/>
    <lineage>
        <taxon>Eukaryota</taxon>
        <taxon>Viridiplantae</taxon>
        <taxon>Streptophyta</taxon>
        <taxon>Embryophyta</taxon>
        <taxon>Tracheophyta</taxon>
        <taxon>Spermatophyta</taxon>
        <taxon>Magnoliopsida</taxon>
        <taxon>eudicotyledons</taxon>
        <taxon>Gunneridae</taxon>
        <taxon>Pentapetalae</taxon>
        <taxon>rosids</taxon>
        <taxon>fabids</taxon>
        <taxon>Fabales</taxon>
        <taxon>Fabaceae</taxon>
        <taxon>Cercidoideae</taxon>
        <taxon>Cercideae</taxon>
        <taxon>Bauhiniinae</taxon>
        <taxon>Bauhinia</taxon>
    </lineage>
</organism>
<sequence length="471" mass="52766">MAESEQIELVNLELPALNHRDARITSSPSYSMLLRQPLLESIRCILKPTTSFVDSVLLGKKGSENGVELETTNISELNPTLAEMDALVGGGCFSIRALLEEEKNARILFQDSMAIFSTISDLKTLLRDDYFFSPTLLMHIIANDAVQQFDKINLHKAATGSLVEFLQFLSWDAKAINIMGCFVFKFLEFLGFLLLEPSQRITELASPLEALKENPVSLVGSVLEPILDKLNNLIKLTLEVIEYISELNLLPETEYNKSDLLSSNVYWTIISVMACYIQITLLMENGDVALELSPLISNLSYILKDLEGQHENYKQKIEEMEALQQDSISHFEDAFSNTPLEISELMKRFMYSKDSGASLIDGSTDSEVGLESPKSNQRWGRVYGNLNKEDMPFIYADRLPGGGRQRIAWPVQSSLYDNLQEEREKVMNQKKHVSAFQSVVAKQANINPPAIHASASTISGISKYTTSSQIK</sequence>
<accession>A0ACB9PBX7</accession>
<protein>
    <submittedName>
        <fullName evidence="1">Uncharacterized protein</fullName>
    </submittedName>
</protein>
<gene>
    <name evidence="1" type="ORF">L6164_013057</name>
</gene>
<reference evidence="1 2" key="1">
    <citation type="journal article" date="2022" name="DNA Res.">
        <title>Chromosomal-level genome assembly of the orchid tree Bauhinia variegata (Leguminosae; Cercidoideae) supports the allotetraploid origin hypothesis of Bauhinia.</title>
        <authorList>
            <person name="Zhong Y."/>
            <person name="Chen Y."/>
            <person name="Zheng D."/>
            <person name="Pang J."/>
            <person name="Liu Y."/>
            <person name="Luo S."/>
            <person name="Meng S."/>
            <person name="Qian L."/>
            <person name="Wei D."/>
            <person name="Dai S."/>
            <person name="Zhou R."/>
        </authorList>
    </citation>
    <scope>NUCLEOTIDE SEQUENCE [LARGE SCALE GENOMIC DNA]</scope>
    <source>
        <strain evidence="1">BV-YZ2020</strain>
    </source>
</reference>
<comment type="caution">
    <text evidence="1">The sequence shown here is derived from an EMBL/GenBank/DDBJ whole genome shotgun (WGS) entry which is preliminary data.</text>
</comment>
<keyword evidence="2" id="KW-1185">Reference proteome</keyword>